<evidence type="ECO:0000313" key="4">
    <source>
        <dbReference type="Proteomes" id="UP000468928"/>
    </source>
</evidence>
<dbReference type="PANTHER" id="PTHR33594">
    <property type="entry name" value="SUPERFAMILY HYDROLASE, PUTATIVE (AFU_ORTHOLOGUE AFUA_1G03035)-RELATED"/>
    <property type="match status" value="1"/>
</dbReference>
<dbReference type="CDD" id="cd00077">
    <property type="entry name" value="HDc"/>
    <property type="match status" value="1"/>
</dbReference>
<dbReference type="EMBL" id="JAAGUX010000008">
    <property type="protein sequence ID" value="NEW55396.1"/>
    <property type="molecule type" value="Genomic_DNA"/>
</dbReference>
<evidence type="ECO:0000313" key="3">
    <source>
        <dbReference type="EMBL" id="NEW55396.1"/>
    </source>
</evidence>
<dbReference type="RefSeq" id="WP_163829225.1">
    <property type="nucleotide sequence ID" value="NZ_JAAGUX010000008.1"/>
</dbReference>
<dbReference type="AlphaFoldDB" id="A0A6P1D827"/>
<dbReference type="Gene3D" id="1.10.3210.50">
    <property type="match status" value="1"/>
</dbReference>
<dbReference type="EMBL" id="JAAGUZ010000035">
    <property type="protein sequence ID" value="NEW45681.1"/>
    <property type="molecule type" value="Genomic_DNA"/>
</dbReference>
<gene>
    <name evidence="2" type="ORF">GV789_14675</name>
    <name evidence="3" type="ORF">GV794_06995</name>
</gene>
<keyword evidence="5" id="KW-1185">Reference proteome</keyword>
<proteinExistence type="predicted"/>
<evidence type="ECO:0000313" key="2">
    <source>
        <dbReference type="EMBL" id="NEW45681.1"/>
    </source>
</evidence>
<evidence type="ECO:0000313" key="5">
    <source>
        <dbReference type="Proteomes" id="UP000470876"/>
    </source>
</evidence>
<organism evidence="2 4">
    <name type="scientific">Nocardia cyriacigeorgica</name>
    <dbReference type="NCBI Taxonomy" id="135487"/>
    <lineage>
        <taxon>Bacteria</taxon>
        <taxon>Bacillati</taxon>
        <taxon>Actinomycetota</taxon>
        <taxon>Actinomycetes</taxon>
        <taxon>Mycobacteriales</taxon>
        <taxon>Nocardiaceae</taxon>
        <taxon>Nocardia</taxon>
    </lineage>
</organism>
<accession>A0A6P1D827</accession>
<sequence>MSFATEVRSRVVDLFVSADSAHDLSHLDRVAGLTRVLSENEGAELDIALLAVYLHDFHRVIERREDREHVPTRQAWDLTTRYLADLQVPVDDWSRIRLIIDQTSAYSFGLGLPSTWSLEAAIVHDADNLDAIGAIGIARAFAYGGALDEPLWQPDIDPSPNYQPGKTSSVIAHFYEKLLRLESDMMTATGRALARERTAVMRGFVEAFLDEWEQAMPGSADGPWRDRLAM</sequence>
<dbReference type="PANTHER" id="PTHR33594:SF1">
    <property type="entry name" value="HD_PDEASE DOMAIN-CONTAINING PROTEIN"/>
    <property type="match status" value="1"/>
</dbReference>
<evidence type="ECO:0000259" key="1">
    <source>
        <dbReference type="SMART" id="SM00471"/>
    </source>
</evidence>
<dbReference type="InterPro" id="IPR003607">
    <property type="entry name" value="HD/PDEase_dom"/>
</dbReference>
<dbReference type="Proteomes" id="UP000470876">
    <property type="component" value="Unassembled WGS sequence"/>
</dbReference>
<dbReference type="Proteomes" id="UP000468928">
    <property type="component" value="Unassembled WGS sequence"/>
</dbReference>
<comment type="caution">
    <text evidence="2">The sequence shown here is derived from an EMBL/GenBank/DDBJ whole genome shotgun (WGS) entry which is preliminary data.</text>
</comment>
<dbReference type="SUPFAM" id="SSF109604">
    <property type="entry name" value="HD-domain/PDEase-like"/>
    <property type="match status" value="1"/>
</dbReference>
<feature type="domain" description="HD/PDEase" evidence="1">
    <location>
        <begin position="19"/>
        <end position="141"/>
    </location>
</feature>
<name>A0A6P1D827_9NOCA</name>
<protein>
    <submittedName>
        <fullName evidence="2">HD domain-containing protein</fullName>
    </submittedName>
</protein>
<dbReference type="SMART" id="SM00471">
    <property type="entry name" value="HDc"/>
    <property type="match status" value="1"/>
</dbReference>
<reference evidence="4 5" key="1">
    <citation type="submission" date="2020-01" db="EMBL/GenBank/DDBJ databases">
        <title>Genetics and antimicrobial susceptibilities of Nocardia species isolated from the soil; a comparison with species isolated from humans.</title>
        <authorList>
            <person name="Carrasco G."/>
            <person name="Monzon S."/>
            <person name="Sansegundo M."/>
            <person name="Garcia E."/>
            <person name="Garrido N."/>
            <person name="Medina M.J."/>
            <person name="Villalon P."/>
            <person name="Ramirez-Arocha A.C."/>
            <person name="Jimenez P."/>
            <person name="Cuesta I."/>
            <person name="Valdezate S."/>
        </authorList>
    </citation>
    <scope>NUCLEOTIDE SEQUENCE [LARGE SCALE GENOMIC DNA]</scope>
    <source>
        <strain evidence="2 4">CNM20110639</strain>
        <strain evidence="3 5">CNM20110649</strain>
    </source>
</reference>